<keyword evidence="2" id="KW-1185">Reference proteome</keyword>
<evidence type="ECO:0000313" key="2">
    <source>
        <dbReference type="Proteomes" id="UP000623010"/>
    </source>
</evidence>
<sequence length="70" mass="7758">MAGQPRVVVYPPDEDGGRRVRVAGTLLGRAFSLRDVVALLREAGLRGWEERDVVRTDRVQWRGGGPGEWG</sequence>
<gene>
    <name evidence="1" type="ORF">GCM10010389_32410</name>
</gene>
<evidence type="ECO:0000313" key="1">
    <source>
        <dbReference type="EMBL" id="GGZ91495.1"/>
    </source>
</evidence>
<comment type="caution">
    <text evidence="1">The sequence shown here is derived from an EMBL/GenBank/DDBJ whole genome shotgun (WGS) entry which is preliminary data.</text>
</comment>
<reference evidence="1" key="1">
    <citation type="journal article" date="2014" name="Int. J. Syst. Evol. Microbiol.">
        <title>Complete genome sequence of Corynebacterium casei LMG S-19264T (=DSM 44701T), isolated from a smear-ripened cheese.</title>
        <authorList>
            <consortium name="US DOE Joint Genome Institute (JGI-PGF)"/>
            <person name="Walter F."/>
            <person name="Albersmeier A."/>
            <person name="Kalinowski J."/>
            <person name="Ruckert C."/>
        </authorList>
    </citation>
    <scope>NUCLEOTIDE SEQUENCE</scope>
    <source>
        <strain evidence="1">JCM 5016</strain>
    </source>
</reference>
<protein>
    <submittedName>
        <fullName evidence="1">Uncharacterized protein</fullName>
    </submittedName>
</protein>
<reference evidence="1" key="2">
    <citation type="submission" date="2020-09" db="EMBL/GenBank/DDBJ databases">
        <authorList>
            <person name="Sun Q."/>
            <person name="Ohkuma M."/>
        </authorList>
    </citation>
    <scope>NUCLEOTIDE SEQUENCE</scope>
    <source>
        <strain evidence="1">JCM 5016</strain>
    </source>
</reference>
<dbReference type="AlphaFoldDB" id="A0A918R9Z5"/>
<proteinExistence type="predicted"/>
<dbReference type="RefSeq" id="WP_190058132.1">
    <property type="nucleotide sequence ID" value="NZ_BMWH01000012.1"/>
</dbReference>
<organism evidence="1 2">
    <name type="scientific">Streptomyces echinoruber</name>
    <dbReference type="NCBI Taxonomy" id="68898"/>
    <lineage>
        <taxon>Bacteria</taxon>
        <taxon>Bacillati</taxon>
        <taxon>Actinomycetota</taxon>
        <taxon>Actinomycetes</taxon>
        <taxon>Kitasatosporales</taxon>
        <taxon>Streptomycetaceae</taxon>
        <taxon>Streptomyces</taxon>
    </lineage>
</organism>
<dbReference type="Proteomes" id="UP000623010">
    <property type="component" value="Unassembled WGS sequence"/>
</dbReference>
<accession>A0A918R9Z5</accession>
<dbReference type="EMBL" id="BMWH01000012">
    <property type="protein sequence ID" value="GGZ91495.1"/>
    <property type="molecule type" value="Genomic_DNA"/>
</dbReference>
<name>A0A918R9Z5_9ACTN</name>